<comment type="caution">
    <text evidence="2">The sequence shown here is derived from an EMBL/GenBank/DDBJ whole genome shotgun (WGS) entry which is preliminary data.</text>
</comment>
<reference evidence="2" key="1">
    <citation type="submission" date="2023-03" db="EMBL/GenBank/DDBJ databases">
        <title>Massive genome expansion in bonnet fungi (Mycena s.s.) driven by repeated elements and novel gene families across ecological guilds.</title>
        <authorList>
            <consortium name="Lawrence Berkeley National Laboratory"/>
            <person name="Harder C.B."/>
            <person name="Miyauchi S."/>
            <person name="Viragh M."/>
            <person name="Kuo A."/>
            <person name="Thoen E."/>
            <person name="Andreopoulos B."/>
            <person name="Lu D."/>
            <person name="Skrede I."/>
            <person name="Drula E."/>
            <person name="Henrissat B."/>
            <person name="Morin E."/>
            <person name="Kohler A."/>
            <person name="Barry K."/>
            <person name="LaButti K."/>
            <person name="Morin E."/>
            <person name="Salamov A."/>
            <person name="Lipzen A."/>
            <person name="Mereny Z."/>
            <person name="Hegedus B."/>
            <person name="Baldrian P."/>
            <person name="Stursova M."/>
            <person name="Weitz H."/>
            <person name="Taylor A."/>
            <person name="Grigoriev I.V."/>
            <person name="Nagy L.G."/>
            <person name="Martin F."/>
            <person name="Kauserud H."/>
        </authorList>
    </citation>
    <scope>NUCLEOTIDE SEQUENCE</scope>
    <source>
        <strain evidence="2">9144</strain>
    </source>
</reference>
<keyword evidence="3" id="KW-1185">Reference proteome</keyword>
<protein>
    <submittedName>
        <fullName evidence="2">Uncharacterized protein</fullName>
    </submittedName>
</protein>
<accession>A0AAD6V7X2</accession>
<evidence type="ECO:0000256" key="1">
    <source>
        <dbReference type="SAM" id="MobiDB-lite"/>
    </source>
</evidence>
<dbReference type="EMBL" id="JARJCW010000055">
    <property type="protein sequence ID" value="KAJ7202282.1"/>
    <property type="molecule type" value="Genomic_DNA"/>
</dbReference>
<dbReference type="AlphaFoldDB" id="A0AAD6V7X2"/>
<feature type="region of interest" description="Disordered" evidence="1">
    <location>
        <begin position="67"/>
        <end position="112"/>
    </location>
</feature>
<evidence type="ECO:0000313" key="2">
    <source>
        <dbReference type="EMBL" id="KAJ7202282.1"/>
    </source>
</evidence>
<name>A0AAD6V7X2_9AGAR</name>
<proteinExistence type="predicted"/>
<gene>
    <name evidence="2" type="ORF">GGX14DRAFT_399450</name>
</gene>
<sequence length="333" mass="36589">MTSNLLMLTKEVNSLGHFATLAAHAEVRHDPRSPHTKAQAQAVDADVAGARGAASRPAQITTCIRGMRRAPQMRRAMSDDKHASSDRQGRARGDPLFDKRAERRDRHGGVPGRLCVSKHARRISKATCATSMPRNGNYRTHPGWAPRVPSMLFSPRLKEVWEEADFRRAVPPAGGIDGSKFGGIPNSQILTLFGPDLPNYWHVALWAPELVGVAKTINGKAPQHCKFLHVRVAIVPMRPSPTSGSTVARNQTMVLWRVREMIITTGNTVLPWSTQSSKASRFYRSDSAAHCEDLDQSPQFGHGGSEVQEQCGSDEYEIILNGYLVCAVGISER</sequence>
<evidence type="ECO:0000313" key="3">
    <source>
        <dbReference type="Proteomes" id="UP001219525"/>
    </source>
</evidence>
<dbReference type="Proteomes" id="UP001219525">
    <property type="component" value="Unassembled WGS sequence"/>
</dbReference>
<feature type="compositionally biased region" description="Basic and acidic residues" evidence="1">
    <location>
        <begin position="76"/>
        <end position="108"/>
    </location>
</feature>
<organism evidence="2 3">
    <name type="scientific">Mycena pura</name>
    <dbReference type="NCBI Taxonomy" id="153505"/>
    <lineage>
        <taxon>Eukaryota</taxon>
        <taxon>Fungi</taxon>
        <taxon>Dikarya</taxon>
        <taxon>Basidiomycota</taxon>
        <taxon>Agaricomycotina</taxon>
        <taxon>Agaricomycetes</taxon>
        <taxon>Agaricomycetidae</taxon>
        <taxon>Agaricales</taxon>
        <taxon>Marasmiineae</taxon>
        <taxon>Mycenaceae</taxon>
        <taxon>Mycena</taxon>
    </lineage>
</organism>